<accession>C6VXN1</accession>
<sequence length="162" mass="18869">MVYLPEPPMPLVYRITREKFRYDALSPEGARLYGARWNPRGVGVLYTTSTPELGLVETLAHAPGVRYEDLPKYWLSSIEIPDDIRHYARKDLPDFWQDKTYSRTQFWLKDWLIKPDVLGIGIPSVIVPFSSNIILHPDHPLFADIKLVAQEPIPIDRRLWRS</sequence>
<dbReference type="SMART" id="SM00953">
    <property type="entry name" value="RES"/>
    <property type="match status" value="1"/>
</dbReference>
<dbReference type="EMBL" id="CP001619">
    <property type="protein sequence ID" value="ACT95064.1"/>
    <property type="molecule type" value="Genomic_DNA"/>
</dbReference>
<keyword evidence="3" id="KW-1185">Reference proteome</keyword>
<dbReference type="KEGG" id="dfe:Dfer_3860"/>
<feature type="domain" description="RES" evidence="1">
    <location>
        <begin position="24"/>
        <end position="149"/>
    </location>
</feature>
<protein>
    <submittedName>
        <fullName evidence="2">RES domain protein</fullName>
    </submittedName>
</protein>
<name>C6VXN1_DYAFD</name>
<gene>
    <name evidence="2" type="ordered locus">Dfer_3860</name>
</gene>
<evidence type="ECO:0000313" key="3">
    <source>
        <dbReference type="Proteomes" id="UP000002011"/>
    </source>
</evidence>
<dbReference type="eggNOG" id="COG5654">
    <property type="taxonomic scope" value="Bacteria"/>
</dbReference>
<dbReference type="Proteomes" id="UP000002011">
    <property type="component" value="Chromosome"/>
</dbReference>
<dbReference type="HOGENOM" id="CLU_133611_0_1_10"/>
<dbReference type="AlphaFoldDB" id="C6VXN1"/>
<reference evidence="2 3" key="1">
    <citation type="journal article" date="2009" name="Stand. Genomic Sci.">
        <title>Complete genome sequence of Dyadobacter fermentans type strain (NS114).</title>
        <authorList>
            <person name="Lang E."/>
            <person name="Lapidus A."/>
            <person name="Chertkov O."/>
            <person name="Brettin T."/>
            <person name="Detter J.C."/>
            <person name="Han C."/>
            <person name="Copeland A."/>
            <person name="Glavina Del Rio T."/>
            <person name="Nolan M."/>
            <person name="Chen F."/>
            <person name="Lucas S."/>
            <person name="Tice H."/>
            <person name="Cheng J.F."/>
            <person name="Land M."/>
            <person name="Hauser L."/>
            <person name="Chang Y.J."/>
            <person name="Jeffries C.D."/>
            <person name="Kopitz M."/>
            <person name="Bruce D."/>
            <person name="Goodwin L."/>
            <person name="Pitluck S."/>
            <person name="Ovchinnikova G."/>
            <person name="Pati A."/>
            <person name="Ivanova N."/>
            <person name="Mavrommatis K."/>
            <person name="Chen A."/>
            <person name="Palaniappan K."/>
            <person name="Chain P."/>
            <person name="Bristow J."/>
            <person name="Eisen J.A."/>
            <person name="Markowitz V."/>
            <person name="Hugenholtz P."/>
            <person name="Goker M."/>
            <person name="Rohde M."/>
            <person name="Kyrpides N.C."/>
            <person name="Klenk H.P."/>
        </authorList>
    </citation>
    <scope>NUCLEOTIDE SEQUENCE [LARGE SCALE GENOMIC DNA]</scope>
    <source>
        <strain evidence="3">ATCC 700827 / DSM 18053 / CIP 107007 / KCTC 52180 / NS114</strain>
    </source>
</reference>
<proteinExistence type="predicted"/>
<evidence type="ECO:0000259" key="1">
    <source>
        <dbReference type="SMART" id="SM00953"/>
    </source>
</evidence>
<evidence type="ECO:0000313" key="2">
    <source>
        <dbReference type="EMBL" id="ACT95064.1"/>
    </source>
</evidence>
<dbReference type="InterPro" id="IPR014914">
    <property type="entry name" value="RES_dom"/>
</dbReference>
<dbReference type="STRING" id="471854.Dfer_3860"/>
<organism evidence="2 3">
    <name type="scientific">Dyadobacter fermentans (strain ATCC 700827 / DSM 18053 / CIP 107007 / KCTC 52180 / NS114)</name>
    <dbReference type="NCBI Taxonomy" id="471854"/>
    <lineage>
        <taxon>Bacteria</taxon>
        <taxon>Pseudomonadati</taxon>
        <taxon>Bacteroidota</taxon>
        <taxon>Cytophagia</taxon>
        <taxon>Cytophagales</taxon>
        <taxon>Spirosomataceae</taxon>
        <taxon>Dyadobacter</taxon>
    </lineage>
</organism>
<dbReference type="Pfam" id="PF08808">
    <property type="entry name" value="RES"/>
    <property type="match status" value="1"/>
</dbReference>